<dbReference type="PROSITE" id="PS51892">
    <property type="entry name" value="SUBTILASE"/>
    <property type="match status" value="1"/>
</dbReference>
<name>A0A9P6GM58_9PLEO</name>
<feature type="active site" description="Charge relay system" evidence="6">
    <location>
        <position position="544"/>
    </location>
</feature>
<reference evidence="11" key="1">
    <citation type="journal article" date="2020" name="Mol. Plant Microbe Interact.">
        <title>Genome Sequence of the Biocontrol Agent Coniothyrium minitans strain Conio (IMI 134523).</title>
        <authorList>
            <person name="Patel D."/>
            <person name="Shittu T.A."/>
            <person name="Baroncelli R."/>
            <person name="Muthumeenakshi S."/>
            <person name="Osborne T.H."/>
            <person name="Janganan T.K."/>
            <person name="Sreenivasaprasad S."/>
        </authorList>
    </citation>
    <scope>NUCLEOTIDE SEQUENCE</scope>
    <source>
        <strain evidence="11">Conio</strain>
    </source>
</reference>
<evidence type="ECO:0000256" key="1">
    <source>
        <dbReference type="ARBA" id="ARBA00011073"/>
    </source>
</evidence>
<feature type="compositionally biased region" description="Low complexity" evidence="7">
    <location>
        <begin position="260"/>
        <end position="298"/>
    </location>
</feature>
<evidence type="ECO:0000313" key="11">
    <source>
        <dbReference type="EMBL" id="KAF9737623.1"/>
    </source>
</evidence>
<evidence type="ECO:0000259" key="10">
    <source>
        <dbReference type="Pfam" id="PF05922"/>
    </source>
</evidence>
<feature type="active site" description="Charge relay system" evidence="6">
    <location>
        <position position="343"/>
    </location>
</feature>
<keyword evidence="2 6" id="KW-0645">Protease</keyword>
<dbReference type="InterPro" id="IPR010259">
    <property type="entry name" value="S8pro/Inhibitor_I9"/>
</dbReference>
<keyword evidence="12" id="KW-1185">Reference proteome</keyword>
<dbReference type="PANTHER" id="PTHR43806:SF58">
    <property type="entry name" value="ALKALINE PROTEASE 1-RELATED"/>
    <property type="match status" value="1"/>
</dbReference>
<dbReference type="AlphaFoldDB" id="A0A9P6GM58"/>
<dbReference type="SUPFAM" id="SSF54897">
    <property type="entry name" value="Protease propeptides/inhibitors"/>
    <property type="match status" value="1"/>
</dbReference>
<keyword evidence="3 8" id="KW-0732">Signal</keyword>
<organism evidence="11 12">
    <name type="scientific">Paraphaeosphaeria minitans</name>
    <dbReference type="NCBI Taxonomy" id="565426"/>
    <lineage>
        <taxon>Eukaryota</taxon>
        <taxon>Fungi</taxon>
        <taxon>Dikarya</taxon>
        <taxon>Ascomycota</taxon>
        <taxon>Pezizomycotina</taxon>
        <taxon>Dothideomycetes</taxon>
        <taxon>Pleosporomycetidae</taxon>
        <taxon>Pleosporales</taxon>
        <taxon>Massarineae</taxon>
        <taxon>Didymosphaeriaceae</taxon>
        <taxon>Paraphaeosphaeria</taxon>
    </lineage>
</organism>
<evidence type="ECO:0000256" key="8">
    <source>
        <dbReference type="SAM" id="SignalP"/>
    </source>
</evidence>
<dbReference type="InterPro" id="IPR036852">
    <property type="entry name" value="Peptidase_S8/S53_dom_sf"/>
</dbReference>
<dbReference type="InterPro" id="IPR000209">
    <property type="entry name" value="Peptidase_S8/S53_dom"/>
</dbReference>
<keyword evidence="4 6" id="KW-0378">Hydrolase</keyword>
<dbReference type="PANTHER" id="PTHR43806">
    <property type="entry name" value="PEPTIDASE S8"/>
    <property type="match status" value="1"/>
</dbReference>
<dbReference type="InterPro" id="IPR050131">
    <property type="entry name" value="Peptidase_S8_subtilisin-like"/>
</dbReference>
<dbReference type="PROSITE" id="PS00137">
    <property type="entry name" value="SUBTILASE_HIS"/>
    <property type="match status" value="1"/>
</dbReference>
<feature type="domain" description="Peptidase S8/S53" evidence="9">
    <location>
        <begin position="334"/>
        <end position="578"/>
    </location>
</feature>
<evidence type="ECO:0000256" key="2">
    <source>
        <dbReference type="ARBA" id="ARBA00022670"/>
    </source>
</evidence>
<dbReference type="InterPro" id="IPR034193">
    <property type="entry name" value="PCSK9_ProteinaseK-like"/>
</dbReference>
<dbReference type="Pfam" id="PF05922">
    <property type="entry name" value="Inhibitor_I9"/>
    <property type="match status" value="1"/>
</dbReference>
<dbReference type="GO" id="GO:0005576">
    <property type="term" value="C:extracellular region"/>
    <property type="evidence" value="ECO:0007669"/>
    <property type="project" value="UniProtKB-ARBA"/>
</dbReference>
<dbReference type="Gene3D" id="3.40.50.200">
    <property type="entry name" value="Peptidase S8/S53 domain"/>
    <property type="match status" value="1"/>
</dbReference>
<evidence type="ECO:0000256" key="4">
    <source>
        <dbReference type="ARBA" id="ARBA00022801"/>
    </source>
</evidence>
<dbReference type="GO" id="GO:0006508">
    <property type="term" value="P:proteolysis"/>
    <property type="evidence" value="ECO:0007669"/>
    <property type="project" value="UniProtKB-KW"/>
</dbReference>
<feature type="active site" description="Charge relay system" evidence="6">
    <location>
        <position position="381"/>
    </location>
</feature>
<evidence type="ECO:0000259" key="9">
    <source>
        <dbReference type="Pfam" id="PF00082"/>
    </source>
</evidence>
<dbReference type="SUPFAM" id="SSF52743">
    <property type="entry name" value="Subtilisin-like"/>
    <property type="match status" value="1"/>
</dbReference>
<evidence type="ECO:0000256" key="5">
    <source>
        <dbReference type="ARBA" id="ARBA00022825"/>
    </source>
</evidence>
<dbReference type="Pfam" id="PF00082">
    <property type="entry name" value="Peptidase_S8"/>
    <property type="match status" value="1"/>
</dbReference>
<feature type="signal peptide" evidence="8">
    <location>
        <begin position="1"/>
        <end position="17"/>
    </location>
</feature>
<dbReference type="InterPro" id="IPR022398">
    <property type="entry name" value="Peptidase_S8_His-AS"/>
</dbReference>
<dbReference type="Proteomes" id="UP000756921">
    <property type="component" value="Unassembled WGS sequence"/>
</dbReference>
<evidence type="ECO:0000256" key="3">
    <source>
        <dbReference type="ARBA" id="ARBA00022729"/>
    </source>
</evidence>
<proteinExistence type="inferred from homology"/>
<dbReference type="PROSITE" id="PS00138">
    <property type="entry name" value="SUBTILASE_SER"/>
    <property type="match status" value="1"/>
</dbReference>
<dbReference type="FunFam" id="3.40.50.200:FF:000007">
    <property type="entry name" value="Subtilisin-like serine protease"/>
    <property type="match status" value="1"/>
</dbReference>
<protein>
    <submittedName>
        <fullName evidence="11">Alkaline serine protease Alp1</fullName>
    </submittedName>
</protein>
<comment type="caution">
    <text evidence="11">The sequence shown here is derived from an EMBL/GenBank/DDBJ whole genome shotgun (WGS) entry which is preliminary data.</text>
</comment>
<gene>
    <name evidence="11" type="ORF">PMIN01_05402</name>
</gene>
<feature type="region of interest" description="Disordered" evidence="7">
    <location>
        <begin position="167"/>
        <end position="300"/>
    </location>
</feature>
<dbReference type="PRINTS" id="PR00723">
    <property type="entry name" value="SUBTILISIN"/>
</dbReference>
<keyword evidence="5 6" id="KW-0720">Serine protease</keyword>
<dbReference type="CDD" id="cd04077">
    <property type="entry name" value="Peptidases_S8_PCSK9_ProteinaseK_like"/>
    <property type="match status" value="1"/>
</dbReference>
<feature type="domain" description="Inhibitor I9" evidence="10">
    <location>
        <begin position="27"/>
        <end position="151"/>
    </location>
</feature>
<accession>A0A9P6GM58</accession>
<dbReference type="OrthoDB" id="206201at2759"/>
<dbReference type="InterPro" id="IPR015500">
    <property type="entry name" value="Peptidase_S8_subtilisin-rel"/>
</dbReference>
<dbReference type="GO" id="GO:0004252">
    <property type="term" value="F:serine-type endopeptidase activity"/>
    <property type="evidence" value="ECO:0007669"/>
    <property type="project" value="UniProtKB-UniRule"/>
</dbReference>
<sequence length="600" mass="61691">MLRSLLFLTGLATVVRADDRPQYVPGRYIIQLKPGSDAGAIAAHHEAVRSLARRDNGAAQARANPLERRNPQCKVVTITETVYGDVPAPTSTVAAAAYTPGADIDNAVKRTFTVGQGNFHAYVGNFDQQVIKEIEKLPNVVCVEPDEYVYLPGNWPIAGPNPYPVAGGSASSSAGGDAASSAGGHAASSAGGHAASSAGGSASNSAGGSASSSAVDAESTCTENESTHPTGSSYQSGKISTPGSLQPTPYPGKYPTGNDTSSASPTLTASAAAVPTSSATAIPSHISSNGTTPNNSTSLMTERSTSIWNLDDLSHKAGVEGSTSYTYVYDESAGKGQTAYVFDTGIRSTHSEFEGRVRFGINALTNSTEGAANGNNDNTGHGTHIAGTLGGKTYGVAKKVALVDVKVFDAGSATMSSILAGLDWAFKDVQIRGTIETAVFSMSFGARTSSTTLDAAVKALYEYGILTVVAAGNENKEIGNTSPARLAESFTVGYTNQQRQRVDSSSGVQGSNYGPELDVWAPGYKIVSADYLSDDGTRVESGTSMATPLVSGLVCYLRAKESGLGTPKAATNRILALATNGVVGDVKDSKNVLVYNGSGQ</sequence>
<feature type="chain" id="PRO_5040263422" evidence="8">
    <location>
        <begin position="18"/>
        <end position="600"/>
    </location>
</feature>
<evidence type="ECO:0000256" key="7">
    <source>
        <dbReference type="SAM" id="MobiDB-lite"/>
    </source>
</evidence>
<evidence type="ECO:0000313" key="12">
    <source>
        <dbReference type="Proteomes" id="UP000756921"/>
    </source>
</evidence>
<comment type="similarity">
    <text evidence="1 6">Belongs to the peptidase S8 family.</text>
</comment>
<feature type="compositionally biased region" description="Polar residues" evidence="7">
    <location>
        <begin position="219"/>
        <end position="247"/>
    </location>
</feature>
<feature type="compositionally biased region" description="Low complexity" evidence="7">
    <location>
        <begin position="167"/>
        <end position="214"/>
    </location>
</feature>
<evidence type="ECO:0000256" key="6">
    <source>
        <dbReference type="PROSITE-ProRule" id="PRU01240"/>
    </source>
</evidence>
<dbReference type="EMBL" id="WJXW01000004">
    <property type="protein sequence ID" value="KAF9737623.1"/>
    <property type="molecule type" value="Genomic_DNA"/>
</dbReference>
<dbReference type="InterPro" id="IPR023828">
    <property type="entry name" value="Peptidase_S8_Ser-AS"/>
</dbReference>